<evidence type="ECO:0000313" key="5">
    <source>
        <dbReference type="Proteomes" id="UP001457282"/>
    </source>
</evidence>
<reference evidence="4 5" key="1">
    <citation type="journal article" date="2023" name="G3 (Bethesda)">
        <title>A chromosome-length genome assembly and annotation of blackberry (Rubus argutus, cv. 'Hillquist').</title>
        <authorList>
            <person name="Bruna T."/>
            <person name="Aryal R."/>
            <person name="Dudchenko O."/>
            <person name="Sargent D.J."/>
            <person name="Mead D."/>
            <person name="Buti M."/>
            <person name="Cavallini A."/>
            <person name="Hytonen T."/>
            <person name="Andres J."/>
            <person name="Pham M."/>
            <person name="Weisz D."/>
            <person name="Mascagni F."/>
            <person name="Usai G."/>
            <person name="Natali L."/>
            <person name="Bassil N."/>
            <person name="Fernandez G.E."/>
            <person name="Lomsadze A."/>
            <person name="Armour M."/>
            <person name="Olukolu B."/>
            <person name="Poorten T."/>
            <person name="Britton C."/>
            <person name="Davik J."/>
            <person name="Ashrafi H."/>
            <person name="Aiden E.L."/>
            <person name="Borodovsky M."/>
            <person name="Worthington M."/>
        </authorList>
    </citation>
    <scope>NUCLEOTIDE SEQUENCE [LARGE SCALE GENOMIC DNA]</scope>
    <source>
        <strain evidence="4">PI 553951</strain>
    </source>
</reference>
<dbReference type="EMBL" id="JBEDUW010000006">
    <property type="protein sequence ID" value="KAK9920987.1"/>
    <property type="molecule type" value="Genomic_DNA"/>
</dbReference>
<dbReference type="PANTHER" id="PTHR35046:SF18">
    <property type="entry name" value="RNA-DIRECTED DNA POLYMERASE"/>
    <property type="match status" value="1"/>
</dbReference>
<dbReference type="GO" id="GO:0003676">
    <property type="term" value="F:nucleic acid binding"/>
    <property type="evidence" value="ECO:0007669"/>
    <property type="project" value="InterPro"/>
</dbReference>
<evidence type="ECO:0000313" key="4">
    <source>
        <dbReference type="EMBL" id="KAK9920987.1"/>
    </source>
</evidence>
<accession>A0AAW1WCK8</accession>
<dbReference type="PANTHER" id="PTHR35046">
    <property type="entry name" value="ZINC KNUCKLE (CCHC-TYPE) FAMILY PROTEIN"/>
    <property type="match status" value="1"/>
</dbReference>
<dbReference type="Pfam" id="PF00098">
    <property type="entry name" value="zf-CCHC"/>
    <property type="match status" value="1"/>
</dbReference>
<keyword evidence="5" id="KW-1185">Reference proteome</keyword>
<gene>
    <name evidence="4" type="ORF">M0R45_029520</name>
</gene>
<dbReference type="SMART" id="SM00343">
    <property type="entry name" value="ZnF_C2HC"/>
    <property type="match status" value="1"/>
</dbReference>
<protein>
    <recommendedName>
        <fullName evidence="3">CCHC-type domain-containing protein</fullName>
    </recommendedName>
</protein>
<sequence>MAARRARARRGNHNFVRDDLRDEGDDEIQSLRRQVEQLTLQLERRSVQSEHRTSSEEDHSSDDLFGQNPFGRREGDRHRRFFHDFDNIKMDLPEFHGRLNPEEFLEWLSAIEKFFDYKETPASQRVKLVATRLRGYASTWWDQVQEVRLRKGKPKISSWEKMKTRLKEKFIPLDFAQSSFSRYNNLRQEAKNVVDYTEEFYKLVDATTSKKLRNNSLHGTLVEAKLSRTGARRAADVRSFHPSFKGESFRSGASNLKIGNEVQAASKSAPGSHAANLKTEVGGPSSCFTCGKPGHRYRDCPRRQPDARVAFGYADHEEDYFDDALQPVYDREEEVEREEIEPEVGESLVIHRVLTTPKADLKEDWSRSSIFKTR</sequence>
<feature type="domain" description="CCHC-type" evidence="3">
    <location>
        <begin position="287"/>
        <end position="302"/>
    </location>
</feature>
<dbReference type="AlphaFoldDB" id="A0AAW1WCK8"/>
<dbReference type="SUPFAM" id="SSF57756">
    <property type="entry name" value="Retrovirus zinc finger-like domains"/>
    <property type="match status" value="1"/>
</dbReference>
<feature type="compositionally biased region" description="Basic and acidic residues" evidence="2">
    <location>
        <begin position="42"/>
        <end position="62"/>
    </location>
</feature>
<feature type="region of interest" description="Disordered" evidence="2">
    <location>
        <begin position="1"/>
        <end position="23"/>
    </location>
</feature>
<feature type="region of interest" description="Disordered" evidence="2">
    <location>
        <begin position="42"/>
        <end position="72"/>
    </location>
</feature>
<evidence type="ECO:0000256" key="2">
    <source>
        <dbReference type="SAM" id="MobiDB-lite"/>
    </source>
</evidence>
<dbReference type="Gene3D" id="4.10.60.10">
    <property type="entry name" value="Zinc finger, CCHC-type"/>
    <property type="match status" value="1"/>
</dbReference>
<dbReference type="InterPro" id="IPR005162">
    <property type="entry name" value="Retrotrans_gag_dom"/>
</dbReference>
<proteinExistence type="predicted"/>
<dbReference type="PROSITE" id="PS50158">
    <property type="entry name" value="ZF_CCHC"/>
    <property type="match status" value="1"/>
</dbReference>
<keyword evidence="1" id="KW-0862">Zinc</keyword>
<dbReference type="GO" id="GO:0008270">
    <property type="term" value="F:zinc ion binding"/>
    <property type="evidence" value="ECO:0007669"/>
    <property type="project" value="UniProtKB-KW"/>
</dbReference>
<dbReference type="Proteomes" id="UP001457282">
    <property type="component" value="Unassembled WGS sequence"/>
</dbReference>
<evidence type="ECO:0000256" key="1">
    <source>
        <dbReference type="PROSITE-ProRule" id="PRU00047"/>
    </source>
</evidence>
<feature type="compositionally biased region" description="Basic residues" evidence="2">
    <location>
        <begin position="1"/>
        <end position="12"/>
    </location>
</feature>
<keyword evidence="1" id="KW-0479">Metal-binding</keyword>
<dbReference type="InterPro" id="IPR001878">
    <property type="entry name" value="Znf_CCHC"/>
</dbReference>
<evidence type="ECO:0000259" key="3">
    <source>
        <dbReference type="PROSITE" id="PS50158"/>
    </source>
</evidence>
<organism evidence="4 5">
    <name type="scientific">Rubus argutus</name>
    <name type="common">Southern blackberry</name>
    <dbReference type="NCBI Taxonomy" id="59490"/>
    <lineage>
        <taxon>Eukaryota</taxon>
        <taxon>Viridiplantae</taxon>
        <taxon>Streptophyta</taxon>
        <taxon>Embryophyta</taxon>
        <taxon>Tracheophyta</taxon>
        <taxon>Spermatophyta</taxon>
        <taxon>Magnoliopsida</taxon>
        <taxon>eudicotyledons</taxon>
        <taxon>Gunneridae</taxon>
        <taxon>Pentapetalae</taxon>
        <taxon>rosids</taxon>
        <taxon>fabids</taxon>
        <taxon>Rosales</taxon>
        <taxon>Rosaceae</taxon>
        <taxon>Rosoideae</taxon>
        <taxon>Rosoideae incertae sedis</taxon>
        <taxon>Rubus</taxon>
    </lineage>
</organism>
<comment type="caution">
    <text evidence="4">The sequence shown here is derived from an EMBL/GenBank/DDBJ whole genome shotgun (WGS) entry which is preliminary data.</text>
</comment>
<dbReference type="InterPro" id="IPR036875">
    <property type="entry name" value="Znf_CCHC_sf"/>
</dbReference>
<keyword evidence="1" id="KW-0863">Zinc-finger</keyword>
<name>A0AAW1WCK8_RUBAR</name>
<dbReference type="Pfam" id="PF03732">
    <property type="entry name" value="Retrotrans_gag"/>
    <property type="match status" value="1"/>
</dbReference>